<accession>A0A6I4VMI3</accession>
<dbReference type="Pfam" id="PF14620">
    <property type="entry name" value="YPEB_PepSY1-2"/>
    <property type="match status" value="1"/>
</dbReference>
<dbReference type="Proteomes" id="UP000430692">
    <property type="component" value="Unassembled WGS sequence"/>
</dbReference>
<proteinExistence type="predicted"/>
<dbReference type="InterPro" id="IPR048402">
    <property type="entry name" value="YpeB_N"/>
</dbReference>
<dbReference type="InterPro" id="IPR014239">
    <property type="entry name" value="YpeB_PepSY1-2"/>
</dbReference>
<evidence type="ECO:0000313" key="3">
    <source>
        <dbReference type="EMBL" id="MXQ52233.1"/>
    </source>
</evidence>
<keyword evidence="4" id="KW-1185">Reference proteome</keyword>
<gene>
    <name evidence="3" type="primary">ypeB</name>
    <name evidence="3" type="ORF">GSM42_00400</name>
</gene>
<sequence>MYRKISAFLFPVTLLALVATGIWGYYESQDKDSILIKAENQYQRAFHELNDHMDQLDAEMGKSLAINSAKQTTTSMTNVWRLTYAAQNDIGQLPMTLMPFHKAEEFLSDLGTFSYKIGVRDLHVNPMSANEWKSLQSLYNHQKEIRSNLHQLQSKVLDKNLRWMDVELALASEDKKMDNTIIDGFHKVNKMVEQYPEADWGPTVNNLKVRQKEKYSHLKGKTITPEEAKREVSRLLNRPTTKNMSVVLNKKGDYQTYSVRYPLKSGDVYTDVTRIGGKVVWMIDERAVGKRKLNYEQAEAGARRFLTRLGYPNMSVISYNQTDNVLSLNYVHREDEVLVYPQALTVKVALDNGNIVGMHAAEYVFNFHETVKGKPKLSQAAAQKFVSPRLKIQKGNLAYIYGEDGNEALCYEFLGTINKEQYRVFINAQNGNEEFIEKITKADISQV</sequence>
<dbReference type="Pfam" id="PF20769">
    <property type="entry name" value="YPEB_N"/>
    <property type="match status" value="1"/>
</dbReference>
<evidence type="ECO:0000313" key="4">
    <source>
        <dbReference type="Proteomes" id="UP000430692"/>
    </source>
</evidence>
<evidence type="ECO:0000259" key="2">
    <source>
        <dbReference type="Pfam" id="PF20769"/>
    </source>
</evidence>
<dbReference type="EMBL" id="WUUL01000001">
    <property type="protein sequence ID" value="MXQ52233.1"/>
    <property type="molecule type" value="Genomic_DNA"/>
</dbReference>
<reference evidence="3 4" key="1">
    <citation type="submission" date="2019-12" db="EMBL/GenBank/DDBJ databases">
        <title>Whole-genome analyses of novel actinobacteria.</title>
        <authorList>
            <person name="Sahin N."/>
            <person name="Saygin H."/>
        </authorList>
    </citation>
    <scope>NUCLEOTIDE SEQUENCE [LARGE SCALE GENOMIC DNA]</scope>
    <source>
        <strain evidence="3 4">KC615</strain>
    </source>
</reference>
<feature type="domain" description="Sporulation protein YpeB N-terminal" evidence="2">
    <location>
        <begin position="31"/>
        <end position="165"/>
    </location>
</feature>
<organism evidence="3 4">
    <name type="scientific">Shimazuella alba</name>
    <dbReference type="NCBI Taxonomy" id="2690964"/>
    <lineage>
        <taxon>Bacteria</taxon>
        <taxon>Bacillati</taxon>
        <taxon>Bacillota</taxon>
        <taxon>Bacilli</taxon>
        <taxon>Bacillales</taxon>
        <taxon>Thermoactinomycetaceae</taxon>
        <taxon>Shimazuella</taxon>
    </lineage>
</organism>
<comment type="caution">
    <text evidence="3">The sequence shown here is derived from an EMBL/GenBank/DDBJ whole genome shotgun (WGS) entry which is preliminary data.</text>
</comment>
<evidence type="ECO:0000259" key="1">
    <source>
        <dbReference type="Pfam" id="PF14620"/>
    </source>
</evidence>
<dbReference type="AlphaFoldDB" id="A0A6I4VMI3"/>
<dbReference type="GO" id="GO:0009847">
    <property type="term" value="P:spore germination"/>
    <property type="evidence" value="ECO:0007669"/>
    <property type="project" value="InterPro"/>
</dbReference>
<feature type="domain" description="Sporulation protein YpeB PepSY1 and PepSY2" evidence="1">
    <location>
        <begin position="183"/>
        <end position="368"/>
    </location>
</feature>
<name>A0A6I4VMI3_9BACL</name>
<dbReference type="NCBIfam" id="TIGR02889">
    <property type="entry name" value="spore_YpeB"/>
    <property type="match status" value="1"/>
</dbReference>
<dbReference type="RefSeq" id="WP_160799282.1">
    <property type="nucleotide sequence ID" value="NZ_WUUL01000001.1"/>
</dbReference>
<protein>
    <submittedName>
        <fullName evidence="3">Germination protein YpeB</fullName>
    </submittedName>
</protein>